<feature type="compositionally biased region" description="Basic and acidic residues" evidence="3">
    <location>
        <begin position="238"/>
        <end position="251"/>
    </location>
</feature>
<gene>
    <name evidence="6" type="ORF">F0562_006305</name>
</gene>
<dbReference type="SUPFAM" id="SSF47027">
    <property type="entry name" value="Acyl-CoA binding protein"/>
    <property type="match status" value="1"/>
</dbReference>
<protein>
    <recommendedName>
        <fullName evidence="5">ACB domain-containing protein</fullName>
    </recommendedName>
</protein>
<name>A0A5J5APE3_9ASTE</name>
<evidence type="ECO:0000256" key="1">
    <source>
        <dbReference type="ARBA" id="ARBA00005567"/>
    </source>
</evidence>
<sequence>MELFQALLFTVVLPLLVSFLLAKLFSLPSACAVPEDKSVSVSVTDVIEKAVMHQPKYDKESAVCDSESQRRVKLIEEAVECNEVVEEEFRVEAIGSRVICDDNEMGDNGQVSGEVGIEGKSAENSVGDEVKEGRFDSGELREEKVFVGRDDFEENLVGESSERGEIEIESKNLVEETLDRVKFREIEIELVKDEMSVATTEEVGILGSDGNKENECDVVSEIEIELVKDEATVAKTKDIGDLESEGSKDNDSDGLNNNADAAAADDDDEEVLYDDWEGIERTELEKRFGAAMVFVGSKSNADRISNLGNDTKMQLYGLHRVAVDGTCSEPQPMALKVSARAKWNAWQRLGNMSRDMAMEQYVTLLSRSIPGWMEDDTGGDERVFSDAEASGDLPSNLHKQPGAENERKSEASKPCAEECGKIVVEDPNSINRVALHDHAASP</sequence>
<feature type="compositionally biased region" description="Basic and acidic residues" evidence="3">
    <location>
        <begin position="404"/>
        <end position="414"/>
    </location>
</feature>
<keyword evidence="7" id="KW-1185">Reference proteome</keyword>
<organism evidence="6 7">
    <name type="scientific">Nyssa sinensis</name>
    <dbReference type="NCBI Taxonomy" id="561372"/>
    <lineage>
        <taxon>Eukaryota</taxon>
        <taxon>Viridiplantae</taxon>
        <taxon>Streptophyta</taxon>
        <taxon>Embryophyta</taxon>
        <taxon>Tracheophyta</taxon>
        <taxon>Spermatophyta</taxon>
        <taxon>Magnoliopsida</taxon>
        <taxon>eudicotyledons</taxon>
        <taxon>Gunneridae</taxon>
        <taxon>Pentapetalae</taxon>
        <taxon>asterids</taxon>
        <taxon>Cornales</taxon>
        <taxon>Nyssaceae</taxon>
        <taxon>Nyssa</taxon>
    </lineage>
</organism>
<dbReference type="GO" id="GO:0006631">
    <property type="term" value="P:fatty acid metabolic process"/>
    <property type="evidence" value="ECO:0007669"/>
    <property type="project" value="TreeGrafter"/>
</dbReference>
<feature type="region of interest" description="Disordered" evidence="3">
    <location>
        <begin position="238"/>
        <end position="267"/>
    </location>
</feature>
<evidence type="ECO:0000313" key="6">
    <source>
        <dbReference type="EMBL" id="KAA8531596.1"/>
    </source>
</evidence>
<keyword evidence="2" id="KW-0446">Lipid-binding</keyword>
<proteinExistence type="inferred from homology"/>
<evidence type="ECO:0000256" key="3">
    <source>
        <dbReference type="SAM" id="MobiDB-lite"/>
    </source>
</evidence>
<dbReference type="EMBL" id="CM018043">
    <property type="protein sequence ID" value="KAA8531596.1"/>
    <property type="molecule type" value="Genomic_DNA"/>
</dbReference>
<dbReference type="InterPro" id="IPR000582">
    <property type="entry name" value="Acyl-CoA-binding_protein"/>
</dbReference>
<dbReference type="AlphaFoldDB" id="A0A5J5APE3"/>
<accession>A0A5J5APE3</accession>
<dbReference type="GO" id="GO:0000062">
    <property type="term" value="F:fatty-acyl-CoA binding"/>
    <property type="evidence" value="ECO:0007669"/>
    <property type="project" value="InterPro"/>
</dbReference>
<feature type="domain" description="ACB" evidence="5">
    <location>
        <begin position="284"/>
        <end position="374"/>
    </location>
</feature>
<keyword evidence="4" id="KW-0732">Signal</keyword>
<dbReference type="Gene3D" id="1.20.80.10">
    <property type="match status" value="1"/>
</dbReference>
<evidence type="ECO:0000256" key="4">
    <source>
        <dbReference type="SAM" id="SignalP"/>
    </source>
</evidence>
<dbReference type="InterPro" id="IPR014352">
    <property type="entry name" value="FERM/acyl-CoA-bd_prot_sf"/>
</dbReference>
<feature type="compositionally biased region" description="Low complexity" evidence="3">
    <location>
        <begin position="253"/>
        <end position="262"/>
    </location>
</feature>
<evidence type="ECO:0000313" key="7">
    <source>
        <dbReference type="Proteomes" id="UP000325577"/>
    </source>
</evidence>
<dbReference type="PROSITE" id="PS51228">
    <property type="entry name" value="ACB_2"/>
    <property type="match status" value="1"/>
</dbReference>
<dbReference type="Proteomes" id="UP000325577">
    <property type="component" value="Linkage Group LG2"/>
</dbReference>
<feature type="region of interest" description="Disordered" evidence="3">
    <location>
        <begin position="376"/>
        <end position="414"/>
    </location>
</feature>
<dbReference type="Pfam" id="PF00887">
    <property type="entry name" value="ACBP"/>
    <property type="match status" value="1"/>
</dbReference>
<evidence type="ECO:0000256" key="2">
    <source>
        <dbReference type="ARBA" id="ARBA00023121"/>
    </source>
</evidence>
<feature type="signal peptide" evidence="4">
    <location>
        <begin position="1"/>
        <end position="22"/>
    </location>
</feature>
<evidence type="ECO:0000259" key="5">
    <source>
        <dbReference type="PROSITE" id="PS51228"/>
    </source>
</evidence>
<dbReference type="PANTHER" id="PTHR23310:SF105">
    <property type="entry name" value="ACYL-COA-BINDING DOMAIN-CONTAINING PROTEIN 5"/>
    <property type="match status" value="1"/>
</dbReference>
<dbReference type="OrthoDB" id="71307at2759"/>
<dbReference type="InterPro" id="IPR035984">
    <property type="entry name" value="Acyl-CoA-binding_sf"/>
</dbReference>
<comment type="similarity">
    <text evidence="1">Belongs to the ACBP family.</text>
</comment>
<dbReference type="PANTHER" id="PTHR23310">
    <property type="entry name" value="ACYL-COA-BINDING PROTEIN, ACBP"/>
    <property type="match status" value="1"/>
</dbReference>
<reference evidence="6 7" key="1">
    <citation type="submission" date="2019-09" db="EMBL/GenBank/DDBJ databases">
        <title>A chromosome-level genome assembly of the Chinese tupelo Nyssa sinensis.</title>
        <authorList>
            <person name="Yang X."/>
            <person name="Kang M."/>
            <person name="Yang Y."/>
            <person name="Xiong H."/>
            <person name="Wang M."/>
            <person name="Zhang Z."/>
            <person name="Wang Z."/>
            <person name="Wu H."/>
            <person name="Ma T."/>
            <person name="Liu J."/>
            <person name="Xi Z."/>
        </authorList>
    </citation>
    <scope>NUCLEOTIDE SEQUENCE [LARGE SCALE GENOMIC DNA]</scope>
    <source>
        <strain evidence="6">J267</strain>
        <tissue evidence="6">Leaf</tissue>
    </source>
</reference>
<feature type="chain" id="PRO_5023828285" description="ACB domain-containing protein" evidence="4">
    <location>
        <begin position="23"/>
        <end position="442"/>
    </location>
</feature>